<evidence type="ECO:0000313" key="1">
    <source>
        <dbReference type="EMBL" id="MFC4626488.1"/>
    </source>
</evidence>
<accession>A0ABV9H923</accession>
<comment type="caution">
    <text evidence="1">The sequence shown here is derived from an EMBL/GenBank/DDBJ whole genome shotgun (WGS) entry which is preliminary data.</text>
</comment>
<dbReference type="EMBL" id="JBHSEL010000126">
    <property type="protein sequence ID" value="MFC4626488.1"/>
    <property type="molecule type" value="Genomic_DNA"/>
</dbReference>
<evidence type="ECO:0000313" key="2">
    <source>
        <dbReference type="Proteomes" id="UP001596042"/>
    </source>
</evidence>
<name>A0ABV9H923_9HYPH</name>
<protein>
    <submittedName>
        <fullName evidence="1">Uncharacterized protein</fullName>
    </submittedName>
</protein>
<keyword evidence="2" id="KW-1185">Reference proteome</keyword>
<dbReference type="Proteomes" id="UP001596042">
    <property type="component" value="Unassembled WGS sequence"/>
</dbReference>
<gene>
    <name evidence="1" type="ORF">ACFO1V_14965</name>
</gene>
<proteinExistence type="predicted"/>
<dbReference type="RefSeq" id="WP_374830605.1">
    <property type="nucleotide sequence ID" value="NZ_JBHEEZ010000005.1"/>
</dbReference>
<organism evidence="1 2">
    <name type="scientific">Daeguia caeni</name>
    <dbReference type="NCBI Taxonomy" id="439612"/>
    <lineage>
        <taxon>Bacteria</taxon>
        <taxon>Pseudomonadati</taxon>
        <taxon>Pseudomonadota</taxon>
        <taxon>Alphaproteobacteria</taxon>
        <taxon>Hyphomicrobiales</taxon>
        <taxon>Brucellaceae</taxon>
        <taxon>Daeguia</taxon>
    </lineage>
</organism>
<reference evidence="2" key="1">
    <citation type="journal article" date="2019" name="Int. J. Syst. Evol. Microbiol.">
        <title>The Global Catalogue of Microorganisms (GCM) 10K type strain sequencing project: providing services to taxonomists for standard genome sequencing and annotation.</title>
        <authorList>
            <consortium name="The Broad Institute Genomics Platform"/>
            <consortium name="The Broad Institute Genome Sequencing Center for Infectious Disease"/>
            <person name="Wu L."/>
            <person name="Ma J."/>
        </authorList>
    </citation>
    <scope>NUCLEOTIDE SEQUENCE [LARGE SCALE GENOMIC DNA]</scope>
    <source>
        <strain evidence="2">CGMCC 1.15731</strain>
    </source>
</reference>
<sequence>MTQSDYHRPSAISERFDDNQCPSHHAAYSAAVAQPHPCLPALTTAMVLSACFTSATVAKSASVLVRKSHGQAILQAWPLPDRYGLHNRENIGRSSKPFSCMPSASAAMPKAFIPMAAYLAFHVLPDFPSGAAAALANPRGMAMRLSLSQRQIPWCGHRHVNHGPWVQQSWCHASAVSDAISPVVNKAAANPFAIF</sequence>